<evidence type="ECO:0000313" key="12">
    <source>
        <dbReference type="Proteomes" id="UP000471409"/>
    </source>
</evidence>
<evidence type="ECO:0000256" key="5">
    <source>
        <dbReference type="ARBA" id="ARBA00004892"/>
    </source>
</evidence>
<keyword evidence="9" id="KW-0464">Manganese</keyword>
<dbReference type="InterPro" id="IPR004628">
    <property type="entry name" value="Man_deHydtase"/>
</dbReference>
<organism evidence="11 12">
    <name type="scientific">Rhizobium leguminosarum</name>
    <dbReference type="NCBI Taxonomy" id="384"/>
    <lineage>
        <taxon>Bacteria</taxon>
        <taxon>Pseudomonadati</taxon>
        <taxon>Pseudomonadota</taxon>
        <taxon>Alphaproteobacteria</taxon>
        <taxon>Hyphomicrobiales</taxon>
        <taxon>Rhizobiaceae</taxon>
        <taxon>Rhizobium/Agrobacterium group</taxon>
        <taxon>Rhizobium</taxon>
    </lineage>
</organism>
<evidence type="ECO:0000256" key="8">
    <source>
        <dbReference type="ARBA" id="ARBA00023004"/>
    </source>
</evidence>
<evidence type="ECO:0000256" key="10">
    <source>
        <dbReference type="ARBA" id="ARBA00023239"/>
    </source>
</evidence>
<dbReference type="PANTHER" id="PTHR30387:SF2">
    <property type="entry name" value="MANNONATE DEHYDRATASE"/>
    <property type="match status" value="1"/>
</dbReference>
<dbReference type="RefSeq" id="WP_018241955.1">
    <property type="nucleotide sequence ID" value="NZ_CP121635.1"/>
</dbReference>
<dbReference type="PANTHER" id="PTHR30387">
    <property type="entry name" value="MANNONATE DEHYDRATASE"/>
    <property type="match status" value="1"/>
</dbReference>
<comment type="similarity">
    <text evidence="6">Belongs to the mannonate dehydratase family.</text>
</comment>
<evidence type="ECO:0000313" key="11">
    <source>
        <dbReference type="EMBL" id="NEK49033.1"/>
    </source>
</evidence>
<dbReference type="GO" id="GO:0030145">
    <property type="term" value="F:manganese ion binding"/>
    <property type="evidence" value="ECO:0007669"/>
    <property type="project" value="TreeGrafter"/>
</dbReference>
<dbReference type="SUPFAM" id="SSF51658">
    <property type="entry name" value="Xylose isomerase-like"/>
    <property type="match status" value="1"/>
</dbReference>
<keyword evidence="8" id="KW-0408">Iron</keyword>
<dbReference type="Gene3D" id="3.20.20.150">
    <property type="entry name" value="Divalent-metal-dependent TIM barrel enzymes"/>
    <property type="match status" value="1"/>
</dbReference>
<dbReference type="Proteomes" id="UP000471409">
    <property type="component" value="Unassembled WGS sequence"/>
</dbReference>
<dbReference type="AlphaFoldDB" id="A0A6P0DAT7"/>
<evidence type="ECO:0000256" key="9">
    <source>
        <dbReference type="ARBA" id="ARBA00023211"/>
    </source>
</evidence>
<dbReference type="Pfam" id="PF03786">
    <property type="entry name" value="UxuA"/>
    <property type="match status" value="1"/>
</dbReference>
<dbReference type="GO" id="GO:0008198">
    <property type="term" value="F:ferrous iron binding"/>
    <property type="evidence" value="ECO:0007669"/>
    <property type="project" value="TreeGrafter"/>
</dbReference>
<sequence length="324" mass="36300">MYLGTQVAARDDDDYRIFAQLGVKHINADPPGKPSSWTLSDLERHRDKVESFGLILDMIQLPLPSQPIEKASYPDILLAGPERDRQIDAVCKLIENVAAAGIPSVKYNLNLIGIPRTPDEPGRGGSLNASFRWDKTDQQAEPGLAGVLSEDENWERIDYFLERVVPVAASNRVRLACHPHDPYTPPGYRGVTRVLGTVEGLKKFVLMRENPYHGLNFCQGSIGEMLENPGNEIDDVIRWFGQRGKIFNVHFRNIRGGKLSFMETFPEEGDMDMVRSARIYKEVGFKYMLMPDHVPTVSGKDPTATAFAFCYGYIAALLQVLDSE</sequence>
<gene>
    <name evidence="11" type="ORF">GUK36_06265</name>
</gene>
<evidence type="ECO:0000256" key="2">
    <source>
        <dbReference type="ARBA" id="ARBA00001936"/>
    </source>
</evidence>
<keyword evidence="10" id="KW-0456">Lyase</keyword>
<comment type="caution">
    <text evidence="11">The sequence shown here is derived from an EMBL/GenBank/DDBJ whole genome shotgun (WGS) entry which is preliminary data.</text>
</comment>
<comment type="cofactor">
    <cofactor evidence="2">
        <name>Mn(2+)</name>
        <dbReference type="ChEBI" id="CHEBI:29035"/>
    </cofactor>
</comment>
<proteinExistence type="inferred from homology"/>
<protein>
    <recommendedName>
        <fullName evidence="7">mannonate dehydratase</fullName>
        <ecNumber evidence="7">4.2.1.8</ecNumber>
    </recommendedName>
</protein>
<dbReference type="GO" id="GO:0042840">
    <property type="term" value="P:D-glucuronate catabolic process"/>
    <property type="evidence" value="ECO:0007669"/>
    <property type="project" value="TreeGrafter"/>
</dbReference>
<accession>A0A6P0DAT7</accession>
<evidence type="ECO:0000256" key="3">
    <source>
        <dbReference type="ARBA" id="ARBA00001954"/>
    </source>
</evidence>
<dbReference type="UniPathway" id="UPA00246"/>
<dbReference type="EC" id="4.2.1.8" evidence="7"/>
<comment type="cofactor">
    <cofactor evidence="3">
        <name>Fe(2+)</name>
        <dbReference type="ChEBI" id="CHEBI:29033"/>
    </cofactor>
</comment>
<name>A0A6P0DAT7_RHILE</name>
<comment type="function">
    <text evidence="4">Catalyzes the dehydration of D-mannonate.</text>
</comment>
<dbReference type="GO" id="GO:0008927">
    <property type="term" value="F:mannonate dehydratase activity"/>
    <property type="evidence" value="ECO:0007669"/>
    <property type="project" value="UniProtKB-EC"/>
</dbReference>
<comment type="pathway">
    <text evidence="5">Carbohydrate metabolism; pentose and glucuronate interconversion.</text>
</comment>
<reference evidence="11 12" key="1">
    <citation type="submission" date="2020-01" db="EMBL/GenBank/DDBJ databases">
        <title>Rhizobium genotypes associated with high levels of biological nitrogen fixation by grain legumes in a temperate-maritime cropping system.</title>
        <authorList>
            <person name="Maluk M."/>
            <person name="Francesc Ferrando Molina F."/>
            <person name="Lopez Del Egido L."/>
            <person name="Lafos M."/>
            <person name="Langarica-Fuentes A."/>
            <person name="Gebre Yohannes G."/>
            <person name="Young M.W."/>
            <person name="Martin P."/>
            <person name="Gantlett R."/>
            <person name="Kenicer G."/>
            <person name="Hawes C."/>
            <person name="Begg G.S."/>
            <person name="Quilliam R.S."/>
            <person name="Squire G.R."/>
            <person name="Poole P.S."/>
            <person name="Young P.W."/>
            <person name="Iannetta P.M."/>
            <person name="James E.K."/>
        </authorList>
    </citation>
    <scope>NUCLEOTIDE SEQUENCE [LARGE SCALE GENOMIC DNA]</scope>
    <source>
        <strain evidence="11 12">JHI944</strain>
    </source>
</reference>
<evidence type="ECO:0000256" key="7">
    <source>
        <dbReference type="ARBA" id="ARBA00012927"/>
    </source>
</evidence>
<dbReference type="EMBL" id="WXXP01000002">
    <property type="protein sequence ID" value="NEK49033.1"/>
    <property type="molecule type" value="Genomic_DNA"/>
</dbReference>
<evidence type="ECO:0000256" key="4">
    <source>
        <dbReference type="ARBA" id="ARBA00002713"/>
    </source>
</evidence>
<evidence type="ECO:0000256" key="1">
    <source>
        <dbReference type="ARBA" id="ARBA00001794"/>
    </source>
</evidence>
<comment type="catalytic activity">
    <reaction evidence="1">
        <text>D-mannonate = 2-dehydro-3-deoxy-D-gluconate + H2O</text>
        <dbReference type="Rhea" id="RHEA:20097"/>
        <dbReference type="ChEBI" id="CHEBI:15377"/>
        <dbReference type="ChEBI" id="CHEBI:17767"/>
        <dbReference type="ChEBI" id="CHEBI:57990"/>
        <dbReference type="EC" id="4.2.1.8"/>
    </reaction>
</comment>
<dbReference type="InterPro" id="IPR036237">
    <property type="entry name" value="Xyl_isomerase-like_sf"/>
</dbReference>
<evidence type="ECO:0000256" key="6">
    <source>
        <dbReference type="ARBA" id="ARBA00007389"/>
    </source>
</evidence>